<gene>
    <name evidence="6" type="ORF">Lery_0561</name>
</gene>
<keyword evidence="7" id="KW-1185">Reference proteome</keyword>
<feature type="transmembrane region" description="Helical" evidence="5">
    <location>
        <begin position="24"/>
        <end position="47"/>
    </location>
</feature>
<dbReference type="PANTHER" id="PTHR35371:SF1">
    <property type="entry name" value="BLR7753 PROTEIN"/>
    <property type="match status" value="1"/>
</dbReference>
<dbReference type="PATRIC" id="fig|448.7.peg.584"/>
<dbReference type="Pfam" id="PF01124">
    <property type="entry name" value="MAPEG"/>
    <property type="match status" value="1"/>
</dbReference>
<proteinExistence type="predicted"/>
<dbReference type="SUPFAM" id="SSF161084">
    <property type="entry name" value="MAPEG domain-like"/>
    <property type="match status" value="1"/>
</dbReference>
<keyword evidence="2 5" id="KW-0812">Transmembrane</keyword>
<dbReference type="InterPro" id="IPR001129">
    <property type="entry name" value="Membr-assoc_MAPEG"/>
</dbReference>
<evidence type="ECO:0000256" key="3">
    <source>
        <dbReference type="ARBA" id="ARBA00022989"/>
    </source>
</evidence>
<dbReference type="PANTHER" id="PTHR35371">
    <property type="entry name" value="INNER MEMBRANE PROTEIN"/>
    <property type="match status" value="1"/>
</dbReference>
<evidence type="ECO:0000256" key="4">
    <source>
        <dbReference type="ARBA" id="ARBA00023136"/>
    </source>
</evidence>
<accession>A0A0W0TUL1</accession>
<evidence type="ECO:0000256" key="1">
    <source>
        <dbReference type="ARBA" id="ARBA00004370"/>
    </source>
</evidence>
<keyword evidence="4 5" id="KW-0472">Membrane</keyword>
<evidence type="ECO:0000256" key="5">
    <source>
        <dbReference type="SAM" id="Phobius"/>
    </source>
</evidence>
<feature type="transmembrane region" description="Helical" evidence="5">
    <location>
        <begin position="130"/>
        <end position="148"/>
    </location>
</feature>
<dbReference type="STRING" id="448.Lery_0561"/>
<dbReference type="GO" id="GO:0016020">
    <property type="term" value="C:membrane"/>
    <property type="evidence" value="ECO:0007669"/>
    <property type="project" value="UniProtKB-SubCell"/>
</dbReference>
<feature type="transmembrane region" description="Helical" evidence="5">
    <location>
        <begin position="105"/>
        <end position="124"/>
    </location>
</feature>
<comment type="subcellular location">
    <subcellularLocation>
        <location evidence="1">Membrane</location>
    </subcellularLocation>
</comment>
<evidence type="ECO:0000313" key="6">
    <source>
        <dbReference type="EMBL" id="KTC99168.1"/>
    </source>
</evidence>
<evidence type="ECO:0000313" key="7">
    <source>
        <dbReference type="Proteomes" id="UP000054773"/>
    </source>
</evidence>
<comment type="caution">
    <text evidence="6">The sequence shown here is derived from an EMBL/GenBank/DDBJ whole genome shotgun (WGS) entry which is preliminary data.</text>
</comment>
<dbReference type="InterPro" id="IPR023352">
    <property type="entry name" value="MAPEG-like_dom_sf"/>
</dbReference>
<name>A0A0W0TUL1_LEGER</name>
<protein>
    <submittedName>
        <fullName evidence="6">Transmembrane protein</fullName>
    </submittedName>
</protein>
<dbReference type="Gene3D" id="1.20.120.550">
    <property type="entry name" value="Membrane associated eicosanoid/glutathione metabolism-like domain"/>
    <property type="match status" value="1"/>
</dbReference>
<keyword evidence="3 5" id="KW-1133">Transmembrane helix</keyword>
<dbReference type="EMBL" id="LNYA01000006">
    <property type="protein sequence ID" value="KTC99168.1"/>
    <property type="molecule type" value="Genomic_DNA"/>
</dbReference>
<organism evidence="6 7">
    <name type="scientific">Legionella erythra</name>
    <dbReference type="NCBI Taxonomy" id="448"/>
    <lineage>
        <taxon>Bacteria</taxon>
        <taxon>Pseudomonadati</taxon>
        <taxon>Pseudomonadota</taxon>
        <taxon>Gammaproteobacteria</taxon>
        <taxon>Legionellales</taxon>
        <taxon>Legionellaceae</taxon>
        <taxon>Legionella</taxon>
    </lineage>
</organism>
<reference evidence="6 7" key="1">
    <citation type="submission" date="2015-11" db="EMBL/GenBank/DDBJ databases">
        <title>Genomic analysis of 38 Legionella species identifies large and diverse effector repertoires.</title>
        <authorList>
            <person name="Burstein D."/>
            <person name="Amaro F."/>
            <person name="Zusman T."/>
            <person name="Lifshitz Z."/>
            <person name="Cohen O."/>
            <person name="Gilbert J.A."/>
            <person name="Pupko T."/>
            <person name="Shuman H.A."/>
            <person name="Segal G."/>
        </authorList>
    </citation>
    <scope>NUCLEOTIDE SEQUENCE [LARGE SCALE GENOMIC DNA]</scope>
    <source>
        <strain evidence="6 7">SE-32A-C8</strain>
    </source>
</reference>
<dbReference type="Proteomes" id="UP000054773">
    <property type="component" value="Unassembled WGS sequence"/>
</dbReference>
<sequence length="149" mass="16566">MIGEDDTLCYSHVFTRTQGTNVTTLLICLFIAALLPYLSKLAVVYAIKKEGHYDNHHPRQQQAGLTGLGARAVAAHQNSFEALLIFSSAVLAALATDHTSTTNQYLAIAFIVARLVYHAIYLLNWSTLRSTIWFLGWLCSIVILWNCIP</sequence>
<dbReference type="AlphaFoldDB" id="A0A0W0TUL1"/>
<evidence type="ECO:0000256" key="2">
    <source>
        <dbReference type="ARBA" id="ARBA00022692"/>
    </source>
</evidence>